<comment type="caution">
    <text evidence="2">The sequence shown here is derived from an EMBL/GenBank/DDBJ whole genome shotgun (WGS) entry which is preliminary data.</text>
</comment>
<gene>
    <name evidence="2" type="ORF">AFM12_00895</name>
</gene>
<accession>A0A0P7BX87</accession>
<dbReference type="RefSeq" id="WP_055143238.1">
    <property type="nucleotide sequence ID" value="NZ_JXSZ01000005.1"/>
</dbReference>
<name>A0A0P7BX87_9BACT</name>
<dbReference type="EMBL" id="LGTQ01000005">
    <property type="protein sequence ID" value="KPM49222.1"/>
    <property type="molecule type" value="Genomic_DNA"/>
</dbReference>
<dbReference type="AlphaFoldDB" id="A0A0P7BX87"/>
<sequence>MKTTIKIGVLALLTISIQSCSLFNFEKDPKTAEPVTGELVTGAQVGLLDLTLPATGKVTIGSQGSSVSLEGMSIRQSGPAPSQISISAAEITSHSFGELINPVSALISIHAVPQNTDSPTFYEIVIPISEPVADDEFMMAFYYSPETGKLEGIPTTRYRTDELTISTSHFSDMFISKVKLALLPDKIFTGFKPEVDGWPFVNWGTAYNPEGICAGMSLTAMYAFGTKGGGLYAKADNDQNPGNSTPEFWQDDVNGIIFSNAAQNLYARFFYQWYSDFWLEGLDDAITYRCFAYSMAVTAEPQYVGIGQSGGTGGHAMVVYAIDENQLFVYDPNYPAHTARIINFKANTTGSFDPYNSGSDAEAIANGYGAAYDIITYASKTAILPYDQLEQYYGYYLSGNLHVNDYANKTLELVIKNEKDVELVRSKEQKIVVNAKNIKLAYNTTPNFSGRLGAYYYDSDFKRITDGNVTLDENKETIIGVNVVGKLTGESGYDWLGFKWFSLEYSELDPNLFGTWYFGEGDTYQSWTFNENGTAKQVVAGNSYDWNWIIEEGQIKLFLPNAKPAYYTYKIENGKLYLWVDSLNVWSLPFTKA</sequence>
<organism evidence="2 3">
    <name type="scientific">Jiulongibacter sediminis</name>
    <dbReference type="NCBI Taxonomy" id="1605367"/>
    <lineage>
        <taxon>Bacteria</taxon>
        <taxon>Pseudomonadati</taxon>
        <taxon>Bacteroidota</taxon>
        <taxon>Cytophagia</taxon>
        <taxon>Cytophagales</taxon>
        <taxon>Leadbetterellaceae</taxon>
        <taxon>Jiulongibacter</taxon>
    </lineage>
</organism>
<feature type="signal peptide" evidence="1">
    <location>
        <begin position="1"/>
        <end position="21"/>
    </location>
</feature>
<dbReference type="Proteomes" id="UP000050454">
    <property type="component" value="Unassembled WGS sequence"/>
</dbReference>
<protein>
    <submittedName>
        <fullName evidence="2">Uncharacterized protein</fullName>
    </submittedName>
</protein>
<evidence type="ECO:0000256" key="1">
    <source>
        <dbReference type="SAM" id="SignalP"/>
    </source>
</evidence>
<evidence type="ECO:0000313" key="3">
    <source>
        <dbReference type="Proteomes" id="UP000050454"/>
    </source>
</evidence>
<keyword evidence="3" id="KW-1185">Reference proteome</keyword>
<dbReference type="OrthoDB" id="181883at768503"/>
<proteinExistence type="predicted"/>
<evidence type="ECO:0000313" key="2">
    <source>
        <dbReference type="EMBL" id="KPM49222.1"/>
    </source>
</evidence>
<feature type="chain" id="PRO_5006136347" evidence="1">
    <location>
        <begin position="22"/>
        <end position="593"/>
    </location>
</feature>
<dbReference type="STRING" id="1605367.AFM12_00895"/>
<reference evidence="2 3" key="1">
    <citation type="submission" date="2015-07" db="EMBL/GenBank/DDBJ databases">
        <title>The draft genome sequence of Leadbetterella sp. JN14-9.</title>
        <authorList>
            <person name="Liu Y."/>
            <person name="Du J."/>
            <person name="Shao Z."/>
        </authorList>
    </citation>
    <scope>NUCLEOTIDE SEQUENCE [LARGE SCALE GENOMIC DNA]</scope>
    <source>
        <strain evidence="2 3">JN14-9</strain>
    </source>
</reference>
<keyword evidence="1" id="KW-0732">Signal</keyword>
<dbReference type="PROSITE" id="PS51257">
    <property type="entry name" value="PROKAR_LIPOPROTEIN"/>
    <property type="match status" value="1"/>
</dbReference>